<protein>
    <recommendedName>
        <fullName evidence="2">Copia protein</fullName>
    </recommendedName>
</protein>
<dbReference type="EMBL" id="GHES01010635">
    <property type="protein sequence ID" value="MPA41194.1"/>
    <property type="molecule type" value="Transcribed_RNA"/>
</dbReference>
<dbReference type="CDD" id="cd09272">
    <property type="entry name" value="RNase_HI_RT_Ty1"/>
    <property type="match status" value="1"/>
</dbReference>
<proteinExistence type="predicted"/>
<evidence type="ECO:0008006" key="2">
    <source>
        <dbReference type="Google" id="ProtNLM"/>
    </source>
</evidence>
<dbReference type="InterPro" id="IPR043502">
    <property type="entry name" value="DNA/RNA_pol_sf"/>
</dbReference>
<evidence type="ECO:0000313" key="1">
    <source>
        <dbReference type="EMBL" id="MPA41194.1"/>
    </source>
</evidence>
<gene>
    <name evidence="1" type="ORF">Din_010635</name>
</gene>
<accession>A0A5B6ZAR0</accession>
<name>A0A5B6ZAR0_DAVIN</name>
<reference evidence="1" key="1">
    <citation type="submission" date="2019-08" db="EMBL/GenBank/DDBJ databases">
        <title>Reference gene set and small RNA set construction with multiple tissues from Davidia involucrata Baill.</title>
        <authorList>
            <person name="Yang H."/>
            <person name="Zhou C."/>
            <person name="Li G."/>
            <person name="Wang J."/>
            <person name="Gao P."/>
            <person name="Wang M."/>
            <person name="Wang R."/>
            <person name="Zhao Y."/>
        </authorList>
    </citation>
    <scope>NUCLEOTIDE SEQUENCE</scope>
    <source>
        <tissue evidence="1">Mixed with DoveR01_LX</tissue>
    </source>
</reference>
<dbReference type="PANTHER" id="PTHR11439">
    <property type="entry name" value="GAG-POL-RELATED RETROTRANSPOSON"/>
    <property type="match status" value="1"/>
</dbReference>
<sequence length="203" mass="23255">MLLVSLIGKPSVVFFVILREHLVESYCISRHHPHQLLVFFGADWTGNRSNRRSTSGYCTFVGDNLVTWRNKKQNVVARSSVEAEYRAMAHTACELLWVRSLLHDMEINVPIPMPMYCDNQAAIFIASNPVFHERTKHIEVDCHFIRDLVLQKQIVTPYVQSGDQLGDIFTKPMARATFLSLCSKLGIFNLYAPACGRVLEFYF</sequence>
<dbReference type="SUPFAM" id="SSF56672">
    <property type="entry name" value="DNA/RNA polymerases"/>
    <property type="match status" value="1"/>
</dbReference>
<organism evidence="1">
    <name type="scientific">Davidia involucrata</name>
    <name type="common">Dove tree</name>
    <dbReference type="NCBI Taxonomy" id="16924"/>
    <lineage>
        <taxon>Eukaryota</taxon>
        <taxon>Viridiplantae</taxon>
        <taxon>Streptophyta</taxon>
        <taxon>Embryophyta</taxon>
        <taxon>Tracheophyta</taxon>
        <taxon>Spermatophyta</taxon>
        <taxon>Magnoliopsida</taxon>
        <taxon>eudicotyledons</taxon>
        <taxon>Gunneridae</taxon>
        <taxon>Pentapetalae</taxon>
        <taxon>asterids</taxon>
        <taxon>Cornales</taxon>
        <taxon>Nyssaceae</taxon>
        <taxon>Davidia</taxon>
    </lineage>
</organism>
<dbReference type="PANTHER" id="PTHR11439:SF470">
    <property type="entry name" value="CYSTEINE-RICH RLK (RECEPTOR-LIKE PROTEIN KINASE) 8"/>
    <property type="match status" value="1"/>
</dbReference>
<dbReference type="AlphaFoldDB" id="A0A5B6ZAR0"/>